<accession>A0A645DPF0</accession>
<dbReference type="NCBIfam" id="TIGR02532">
    <property type="entry name" value="IV_pilin_GFxxxE"/>
    <property type="match status" value="1"/>
</dbReference>
<dbReference type="SUPFAM" id="SSF54523">
    <property type="entry name" value="Pili subunits"/>
    <property type="match status" value="1"/>
</dbReference>
<proteinExistence type="predicted"/>
<sequence>MRSRQCFTLIELLVVIAIIAILAALLLPALSAARAAAKSTACINNFKQIGHAVVLYAGDYNDWLVPGRIAGGTATWASEWYALLSGYAGQTGSDVREPPYGIDFRYGKTFQCPAENGNGYNGVTYTSNYYAMGVHGSATAKYRRQFKISGFPDPSAIRLLADNNSTAGTHASMVANIRFRHGGGENRTLDTTDCPAPGGQSSVAFADGHAESLVFPAFDPAAAAGSNGASSIGWGYANGVSTDIALANMNFVEVK</sequence>
<dbReference type="AlphaFoldDB" id="A0A645DPF0"/>
<dbReference type="InterPro" id="IPR011453">
    <property type="entry name" value="DUF1559"/>
</dbReference>
<dbReference type="Pfam" id="PF07963">
    <property type="entry name" value="N_methyl"/>
    <property type="match status" value="1"/>
</dbReference>
<protein>
    <recommendedName>
        <fullName evidence="1">DUF1559 domain-containing protein</fullName>
    </recommendedName>
</protein>
<dbReference type="PANTHER" id="PTHR30093">
    <property type="entry name" value="GENERAL SECRETION PATHWAY PROTEIN G"/>
    <property type="match status" value="1"/>
</dbReference>
<dbReference type="Gene3D" id="3.30.700.10">
    <property type="entry name" value="Glycoprotein, Type 4 Pilin"/>
    <property type="match status" value="1"/>
</dbReference>
<dbReference type="EMBL" id="VSSQ01038421">
    <property type="protein sequence ID" value="MPM91354.1"/>
    <property type="molecule type" value="Genomic_DNA"/>
</dbReference>
<evidence type="ECO:0000259" key="1">
    <source>
        <dbReference type="Pfam" id="PF07596"/>
    </source>
</evidence>
<comment type="caution">
    <text evidence="2">The sequence shown here is derived from an EMBL/GenBank/DDBJ whole genome shotgun (WGS) entry which is preliminary data.</text>
</comment>
<dbReference type="Pfam" id="PF07596">
    <property type="entry name" value="SBP_bac_10"/>
    <property type="match status" value="1"/>
</dbReference>
<name>A0A645DPF0_9ZZZZ</name>
<organism evidence="2">
    <name type="scientific">bioreactor metagenome</name>
    <dbReference type="NCBI Taxonomy" id="1076179"/>
    <lineage>
        <taxon>unclassified sequences</taxon>
        <taxon>metagenomes</taxon>
        <taxon>ecological metagenomes</taxon>
    </lineage>
</organism>
<dbReference type="InterPro" id="IPR045584">
    <property type="entry name" value="Pilin-like"/>
</dbReference>
<gene>
    <name evidence="2" type="ORF">SDC9_138482</name>
</gene>
<dbReference type="InterPro" id="IPR012902">
    <property type="entry name" value="N_methyl_site"/>
</dbReference>
<evidence type="ECO:0000313" key="2">
    <source>
        <dbReference type="EMBL" id="MPM91354.1"/>
    </source>
</evidence>
<feature type="domain" description="DUF1559" evidence="1">
    <location>
        <begin position="32"/>
        <end position="83"/>
    </location>
</feature>
<reference evidence="2" key="1">
    <citation type="submission" date="2019-08" db="EMBL/GenBank/DDBJ databases">
        <authorList>
            <person name="Kucharzyk K."/>
            <person name="Murdoch R.W."/>
            <person name="Higgins S."/>
            <person name="Loffler F."/>
        </authorList>
    </citation>
    <scope>NUCLEOTIDE SEQUENCE</scope>
</reference>